<accession>A0A1J1IKB7</accession>
<dbReference type="EMBL" id="CVRI01000054">
    <property type="protein sequence ID" value="CRL00202.1"/>
    <property type="molecule type" value="Genomic_DNA"/>
</dbReference>
<reference evidence="5 6" key="1">
    <citation type="submission" date="2015-04" db="EMBL/GenBank/DDBJ databases">
        <authorList>
            <person name="Syromyatnikov M.Y."/>
            <person name="Popov V.N."/>
        </authorList>
    </citation>
    <scope>NUCLEOTIDE SEQUENCE [LARGE SCALE GENOMIC DNA]</scope>
</reference>
<feature type="region of interest" description="Disordered" evidence="3">
    <location>
        <begin position="376"/>
        <end position="454"/>
    </location>
</feature>
<comment type="subcellular location">
    <subcellularLocation>
        <location evidence="1">Nucleus</location>
    </subcellularLocation>
</comment>
<dbReference type="AlphaFoldDB" id="A0A1J1IKB7"/>
<protein>
    <submittedName>
        <fullName evidence="5">CLUMA_CG013476, isoform A</fullName>
    </submittedName>
</protein>
<dbReference type="Gene3D" id="3.30.710.10">
    <property type="entry name" value="Potassium Channel Kv1.1, Chain A"/>
    <property type="match status" value="1"/>
</dbReference>
<proteinExistence type="predicted"/>
<keyword evidence="2" id="KW-0539">Nucleus</keyword>
<feature type="domain" description="BTB" evidence="4">
    <location>
        <begin position="172"/>
        <end position="216"/>
    </location>
</feature>
<keyword evidence="6" id="KW-1185">Reference proteome</keyword>
<name>A0A1J1IKB7_9DIPT</name>
<dbReference type="SUPFAM" id="SSF54695">
    <property type="entry name" value="POZ domain"/>
    <property type="match status" value="1"/>
</dbReference>
<dbReference type="Proteomes" id="UP000183832">
    <property type="component" value="Unassembled WGS sequence"/>
</dbReference>
<dbReference type="GO" id="GO:0006357">
    <property type="term" value="P:regulation of transcription by RNA polymerase II"/>
    <property type="evidence" value="ECO:0007669"/>
    <property type="project" value="TreeGrafter"/>
</dbReference>
<evidence type="ECO:0000313" key="5">
    <source>
        <dbReference type="EMBL" id="CRL00202.1"/>
    </source>
</evidence>
<feature type="region of interest" description="Disordered" evidence="3">
    <location>
        <begin position="146"/>
        <end position="165"/>
    </location>
</feature>
<dbReference type="PANTHER" id="PTHR23110:SF84">
    <property type="entry name" value="AGAP003685-PA"/>
    <property type="match status" value="1"/>
</dbReference>
<evidence type="ECO:0000256" key="2">
    <source>
        <dbReference type="ARBA" id="ARBA00023242"/>
    </source>
</evidence>
<dbReference type="PANTHER" id="PTHR23110">
    <property type="entry name" value="BTB DOMAIN TRANSCRIPTION FACTOR"/>
    <property type="match status" value="1"/>
</dbReference>
<sequence length="507" mass="58137">MFLLLYDLQRKAIKLSEEPKRREWPFFTLMDVYFSDQVNDPSLRLFSSTKRFDTDTFDDKNFDEELQAVLAAANINASMSSVLSNLGLGIGLGNRMNCLKRDSVMPPSNPANMIDMDMIDDKHDEDDDTKSEVSINLSTKLLSNMNSNNHNTNDKNNNKSHLQSLNNNNKMCSPYFQKIFIEHPSTHPILFMTDVNSNHMAGLLDFMYSGQVNVKYEDLPNFLKVAEALQVKGLHGESTTDNEEREREREREENNYASQYRQQQQQQALQLQQQQQQFNYPGHMRQPTPSHFQHPDNIINENRQNIRHHIKPKPSLINNNPDTTSLNMNNNNINITNNNHKPSKFGVQQVNSSNKMLDNQKYQKYFSKRKLVAQYEQEMRQEKRNKLTGESIDEDEDSSNRPLNMRRSQSTTEDDARPDNGKSVGLNLIQNIKTEKGDDEHTDVNGNEEHGSETVGFYGTNLGKIKHSILEPNIVLQHSDEVLSPTNGNNSIANTLQNSNLSQKTAS</sequence>
<dbReference type="InterPro" id="IPR011333">
    <property type="entry name" value="SKP1/BTB/POZ_sf"/>
</dbReference>
<dbReference type="Pfam" id="PF00651">
    <property type="entry name" value="BTB"/>
    <property type="match status" value="1"/>
</dbReference>
<dbReference type="InterPro" id="IPR051095">
    <property type="entry name" value="Dros_DevTransReg"/>
</dbReference>
<evidence type="ECO:0000259" key="4">
    <source>
        <dbReference type="PROSITE" id="PS50097"/>
    </source>
</evidence>
<dbReference type="OrthoDB" id="10261408at2759"/>
<evidence type="ECO:0000256" key="1">
    <source>
        <dbReference type="ARBA" id="ARBA00004123"/>
    </source>
</evidence>
<feature type="compositionally biased region" description="Basic and acidic residues" evidence="3">
    <location>
        <begin position="377"/>
        <end position="387"/>
    </location>
</feature>
<feature type="compositionally biased region" description="Basic and acidic residues" evidence="3">
    <location>
        <begin position="433"/>
        <end position="452"/>
    </location>
</feature>
<evidence type="ECO:0000313" key="6">
    <source>
        <dbReference type="Proteomes" id="UP000183832"/>
    </source>
</evidence>
<dbReference type="InterPro" id="IPR000210">
    <property type="entry name" value="BTB/POZ_dom"/>
</dbReference>
<feature type="compositionally biased region" description="Basic and acidic residues" evidence="3">
    <location>
        <begin position="242"/>
        <end position="254"/>
    </location>
</feature>
<evidence type="ECO:0000256" key="3">
    <source>
        <dbReference type="SAM" id="MobiDB-lite"/>
    </source>
</evidence>
<dbReference type="STRING" id="568069.A0A1J1IKB7"/>
<dbReference type="GO" id="GO:0005634">
    <property type="term" value="C:nucleus"/>
    <property type="evidence" value="ECO:0007669"/>
    <property type="project" value="UniProtKB-SubCell"/>
</dbReference>
<organism evidence="5 6">
    <name type="scientific">Clunio marinus</name>
    <dbReference type="NCBI Taxonomy" id="568069"/>
    <lineage>
        <taxon>Eukaryota</taxon>
        <taxon>Metazoa</taxon>
        <taxon>Ecdysozoa</taxon>
        <taxon>Arthropoda</taxon>
        <taxon>Hexapoda</taxon>
        <taxon>Insecta</taxon>
        <taxon>Pterygota</taxon>
        <taxon>Neoptera</taxon>
        <taxon>Endopterygota</taxon>
        <taxon>Diptera</taxon>
        <taxon>Nematocera</taxon>
        <taxon>Chironomoidea</taxon>
        <taxon>Chironomidae</taxon>
        <taxon>Clunio</taxon>
    </lineage>
</organism>
<dbReference type="CDD" id="cd18315">
    <property type="entry name" value="BTB_POZ_BAB-like"/>
    <property type="match status" value="1"/>
</dbReference>
<feature type="region of interest" description="Disordered" evidence="3">
    <location>
        <begin position="234"/>
        <end position="266"/>
    </location>
</feature>
<feature type="compositionally biased region" description="Polar residues" evidence="3">
    <location>
        <begin position="400"/>
        <end position="411"/>
    </location>
</feature>
<dbReference type="PROSITE" id="PS50097">
    <property type="entry name" value="BTB"/>
    <property type="match status" value="1"/>
</dbReference>
<feature type="region of interest" description="Disordered" evidence="3">
    <location>
        <begin position="486"/>
        <end position="507"/>
    </location>
</feature>
<gene>
    <name evidence="5" type="ORF">CLUMA_CG013476</name>
</gene>